<dbReference type="EnsemblMetazoa" id="BGLB013797-RC">
    <property type="protein sequence ID" value="BGLB013797-PC"/>
    <property type="gene ID" value="BGLB013797"/>
</dbReference>
<dbReference type="VEuPathDB" id="VectorBase:BGLB013797"/>
<evidence type="ECO:0000313" key="4">
    <source>
        <dbReference type="Proteomes" id="UP000076420"/>
    </source>
</evidence>
<dbReference type="OrthoDB" id="691673at2759"/>
<dbReference type="AlphaFoldDB" id="A0A2C9K618"/>
<reference evidence="3" key="1">
    <citation type="submission" date="2020-05" db="UniProtKB">
        <authorList>
            <consortium name="EnsemblMetazoa"/>
        </authorList>
    </citation>
    <scope>IDENTIFICATION</scope>
    <source>
        <strain evidence="3">BB02</strain>
    </source>
</reference>
<accession>A0A2C9K618</accession>
<sequence>MANAQSEEQFNISQRAQCTLSSTTPFFKYVQQVLGDSYDPVDNSDGIVNFGIAENKICEDLIMSKIKTLQGKDESSKLLYYDVNSGNAELKETGKKFLENYFDPLEDIDAGNVVIVSGVTASLETLAYAVADRGEYIIVPSPFYFRIEKDVKERAEVNVLSVPLQYKDDSLPSECIFSSEMLEEAFQNAKKEGKIVKAILLSSPNNPSGDVFSREQLLDILQFAYRNKLHVISNEIYALSVFNLEVKFTSILSVPHPDPNMVHVTWGCSKDLGLAGYKFAIQYTRNPKVLAYCLSSAVFTTVSSIVGFRLKEILNDTDWLNNVFLPTKHCRMLERYNKICTLLKDHGVKVHNSAATMFIWIDLTELLPEQTFEAEDALFLKFLAEKVFIQPGYQVFNKTPGMFRMVFTLDEDINEEGVKRMLNVLKSSPRYPHPRGNSTSY</sequence>
<dbReference type="Gene3D" id="3.90.1150.10">
    <property type="entry name" value="Aspartate Aminotransferase, domain 1"/>
    <property type="match status" value="1"/>
</dbReference>
<dbReference type="InterPro" id="IPR015424">
    <property type="entry name" value="PyrdxlP-dep_Trfase"/>
</dbReference>
<dbReference type="GO" id="GO:0006520">
    <property type="term" value="P:amino acid metabolic process"/>
    <property type="evidence" value="ECO:0007669"/>
    <property type="project" value="TreeGrafter"/>
</dbReference>
<dbReference type="Pfam" id="PF00155">
    <property type="entry name" value="Aminotran_1_2"/>
    <property type="match status" value="1"/>
</dbReference>
<dbReference type="SUPFAM" id="SSF53383">
    <property type="entry name" value="PLP-dependent transferases"/>
    <property type="match status" value="1"/>
</dbReference>
<protein>
    <recommendedName>
        <fullName evidence="2">Aminotransferase class I/classII large domain-containing protein</fullName>
    </recommendedName>
</protein>
<dbReference type="GO" id="GO:0030170">
    <property type="term" value="F:pyridoxal phosphate binding"/>
    <property type="evidence" value="ECO:0007669"/>
    <property type="project" value="InterPro"/>
</dbReference>
<dbReference type="CDD" id="cd00609">
    <property type="entry name" value="AAT_like"/>
    <property type="match status" value="1"/>
</dbReference>
<dbReference type="PRINTS" id="PR00753">
    <property type="entry name" value="ACCSYNTHASE"/>
</dbReference>
<feature type="domain" description="Aminotransferase class I/classII large" evidence="2">
    <location>
        <begin position="55"/>
        <end position="420"/>
    </location>
</feature>
<dbReference type="InterPro" id="IPR015422">
    <property type="entry name" value="PyrdxlP-dep_Trfase_small"/>
</dbReference>
<dbReference type="VEuPathDB" id="VectorBase:BGLAX_045768"/>
<dbReference type="EnsemblMetazoa" id="BGLB013797-RD">
    <property type="protein sequence ID" value="BGLB013797-PD"/>
    <property type="gene ID" value="BGLB013797"/>
</dbReference>
<gene>
    <name evidence="3" type="primary">106052677</name>
</gene>
<organism evidence="3 4">
    <name type="scientific">Biomphalaria glabrata</name>
    <name type="common">Bloodfluke planorb</name>
    <name type="synonym">Freshwater snail</name>
    <dbReference type="NCBI Taxonomy" id="6526"/>
    <lineage>
        <taxon>Eukaryota</taxon>
        <taxon>Metazoa</taxon>
        <taxon>Spiralia</taxon>
        <taxon>Lophotrochozoa</taxon>
        <taxon>Mollusca</taxon>
        <taxon>Gastropoda</taxon>
        <taxon>Heterobranchia</taxon>
        <taxon>Euthyneura</taxon>
        <taxon>Panpulmonata</taxon>
        <taxon>Hygrophila</taxon>
        <taxon>Lymnaeoidea</taxon>
        <taxon>Planorbidae</taxon>
        <taxon>Biomphalaria</taxon>
    </lineage>
</organism>
<evidence type="ECO:0000313" key="3">
    <source>
        <dbReference type="EnsemblMetazoa" id="BGLB013797-PC"/>
    </source>
</evidence>
<evidence type="ECO:0000256" key="1">
    <source>
        <dbReference type="ARBA" id="ARBA00022898"/>
    </source>
</evidence>
<proteinExistence type="predicted"/>
<dbReference type="PANTHER" id="PTHR43795:SF39">
    <property type="entry name" value="AMINOTRANSFERASE CLASS I_CLASSII DOMAIN-CONTAINING PROTEIN"/>
    <property type="match status" value="1"/>
</dbReference>
<dbReference type="Proteomes" id="UP000076420">
    <property type="component" value="Unassembled WGS sequence"/>
</dbReference>
<dbReference type="Gene3D" id="3.40.640.10">
    <property type="entry name" value="Type I PLP-dependent aspartate aminotransferase-like (Major domain)"/>
    <property type="match status" value="1"/>
</dbReference>
<name>A0A2C9K618_BIOGL</name>
<dbReference type="PANTHER" id="PTHR43795">
    <property type="entry name" value="BIFUNCTIONAL ASPARTATE AMINOTRANSFERASE AND GLUTAMATE/ASPARTATE-PREPHENATE AMINOTRANSFERASE-RELATED"/>
    <property type="match status" value="1"/>
</dbReference>
<evidence type="ECO:0000259" key="2">
    <source>
        <dbReference type="Pfam" id="PF00155"/>
    </source>
</evidence>
<dbReference type="EnsemblMetazoa" id="BGLB013797-RE">
    <property type="protein sequence ID" value="BGLB013797-PE"/>
    <property type="gene ID" value="BGLB013797"/>
</dbReference>
<dbReference type="STRING" id="6526.A0A2C9K618"/>
<dbReference type="InterPro" id="IPR015421">
    <property type="entry name" value="PyrdxlP-dep_Trfase_major"/>
</dbReference>
<dbReference type="KEGG" id="bgt:106052677"/>
<dbReference type="InterPro" id="IPR004839">
    <property type="entry name" value="Aminotransferase_I/II_large"/>
</dbReference>
<keyword evidence="1" id="KW-0663">Pyridoxal phosphate</keyword>
<dbReference type="GO" id="GO:0008483">
    <property type="term" value="F:transaminase activity"/>
    <property type="evidence" value="ECO:0007669"/>
    <property type="project" value="TreeGrafter"/>
</dbReference>
<dbReference type="InterPro" id="IPR050478">
    <property type="entry name" value="Ethylene_sulfur-biosynth"/>
</dbReference>